<name>A0ACC0VIU1_9STRA</name>
<evidence type="ECO:0000313" key="1">
    <source>
        <dbReference type="EMBL" id="KAI9905716.1"/>
    </source>
</evidence>
<dbReference type="Proteomes" id="UP001163321">
    <property type="component" value="Chromosome 9"/>
</dbReference>
<keyword evidence="2" id="KW-1185">Reference proteome</keyword>
<gene>
    <name evidence="1" type="ORF">PsorP6_013725</name>
</gene>
<proteinExistence type="predicted"/>
<organism evidence="1 2">
    <name type="scientific">Peronosclerospora sorghi</name>
    <dbReference type="NCBI Taxonomy" id="230839"/>
    <lineage>
        <taxon>Eukaryota</taxon>
        <taxon>Sar</taxon>
        <taxon>Stramenopiles</taxon>
        <taxon>Oomycota</taxon>
        <taxon>Peronosporomycetes</taxon>
        <taxon>Peronosporales</taxon>
        <taxon>Peronosporaceae</taxon>
        <taxon>Peronosclerospora</taxon>
    </lineage>
</organism>
<accession>A0ACC0VIU1</accession>
<evidence type="ECO:0000313" key="2">
    <source>
        <dbReference type="Proteomes" id="UP001163321"/>
    </source>
</evidence>
<comment type="caution">
    <text evidence="1">The sequence shown here is derived from an EMBL/GenBank/DDBJ whole genome shotgun (WGS) entry which is preliminary data.</text>
</comment>
<dbReference type="EMBL" id="CM047588">
    <property type="protein sequence ID" value="KAI9905716.1"/>
    <property type="molecule type" value="Genomic_DNA"/>
</dbReference>
<reference evidence="1 2" key="1">
    <citation type="journal article" date="2022" name="bioRxiv">
        <title>The genome of the oomycete Peronosclerospora sorghi, a cosmopolitan pathogen of maize and sorghum, is inflated with dispersed pseudogenes.</title>
        <authorList>
            <person name="Fletcher K."/>
            <person name="Martin F."/>
            <person name="Isakeit T."/>
            <person name="Cavanaugh K."/>
            <person name="Magill C."/>
            <person name="Michelmore R."/>
        </authorList>
    </citation>
    <scope>NUCLEOTIDE SEQUENCE [LARGE SCALE GENOMIC DNA]</scope>
    <source>
        <strain evidence="1">P6</strain>
    </source>
</reference>
<sequence>MLSSLNGVCGFIVCELAIGFTNQAKRACIVEQQYVADRAIPTFRKRVPVVLKTSYHKLRGKQKNPAKGSQLENELSFKLGDILWWATGSILAPISITKYSTSRNSNGVLRFPGTAEPYTPDYTVQKTAAGTIHEIVRTVGLLICEDSFLWEKQSLNSSNAIVKSVGLNRPYHQSITV</sequence>
<protein>
    <submittedName>
        <fullName evidence="1">Uncharacterized protein</fullName>
    </submittedName>
</protein>